<proteinExistence type="predicted"/>
<dbReference type="EMBL" id="JAJEWP010000001">
    <property type="protein sequence ID" value="MCC2616262.1"/>
    <property type="molecule type" value="Genomic_DNA"/>
</dbReference>
<dbReference type="RefSeq" id="WP_229159140.1">
    <property type="nucleotide sequence ID" value="NZ_JAJEWP010000001.1"/>
</dbReference>
<organism evidence="3 4">
    <name type="scientific">Fluctibacter halophilus</name>
    <dbReference type="NCBI Taxonomy" id="226011"/>
    <lineage>
        <taxon>Bacteria</taxon>
        <taxon>Pseudomonadati</taxon>
        <taxon>Pseudomonadota</taxon>
        <taxon>Gammaproteobacteria</taxon>
        <taxon>Alteromonadales</taxon>
        <taxon>Alteromonadaceae</taxon>
        <taxon>Fluctibacter</taxon>
    </lineage>
</organism>
<comment type="caution">
    <text evidence="3">The sequence shown here is derived from an EMBL/GenBank/DDBJ whole genome shotgun (WGS) entry which is preliminary data.</text>
</comment>
<evidence type="ECO:0000256" key="1">
    <source>
        <dbReference type="SAM" id="MobiDB-lite"/>
    </source>
</evidence>
<feature type="signal peptide" evidence="2">
    <location>
        <begin position="1"/>
        <end position="20"/>
    </location>
</feature>
<dbReference type="Proteomes" id="UP001520878">
    <property type="component" value="Unassembled WGS sequence"/>
</dbReference>
<keyword evidence="2" id="KW-0732">Signal</keyword>
<dbReference type="PROSITE" id="PS51257">
    <property type="entry name" value="PROKAR_LIPOPROTEIN"/>
    <property type="match status" value="1"/>
</dbReference>
<keyword evidence="4" id="KW-1185">Reference proteome</keyword>
<sequence>MSLRLLLVAGIVLLSGCASFPDSIQTADNAPLLSYAEVAGHPQETTGKQVRWGGVIASVTNLPERTQLEILHYPLRNYGRPMTSNDSQGRFRVYVKGFLDPMVYEQGRAITVLGVAQGVEQGMVGEHPYVFPTVEASGYHLWTDKKAVRVESLNMWPYYPYYGWPYRAFPPRIIIHSRPTGPTGPSTPPAKPPKPQAK</sequence>
<evidence type="ECO:0000313" key="3">
    <source>
        <dbReference type="EMBL" id="MCC2616262.1"/>
    </source>
</evidence>
<keyword evidence="3" id="KW-0449">Lipoprotein</keyword>
<dbReference type="InterPro" id="IPR004658">
    <property type="entry name" value="OMP_Slp"/>
</dbReference>
<dbReference type="NCBIfam" id="TIGR00752">
    <property type="entry name" value="slp"/>
    <property type="match status" value="1"/>
</dbReference>
<feature type="chain" id="PRO_5045679548" evidence="2">
    <location>
        <begin position="21"/>
        <end position="198"/>
    </location>
</feature>
<feature type="region of interest" description="Disordered" evidence="1">
    <location>
        <begin position="177"/>
        <end position="198"/>
    </location>
</feature>
<dbReference type="PIRSF" id="PIRSF004982">
    <property type="entry name" value="SlP"/>
    <property type="match status" value="1"/>
</dbReference>
<dbReference type="Pfam" id="PF03843">
    <property type="entry name" value="Slp"/>
    <property type="match status" value="1"/>
</dbReference>
<feature type="compositionally biased region" description="Pro residues" evidence="1">
    <location>
        <begin position="185"/>
        <end position="198"/>
    </location>
</feature>
<accession>A0ABS8G6N9</accession>
<name>A0ABS8G6N9_9ALTE</name>
<dbReference type="PANTHER" id="PTHR37530">
    <property type="entry name" value="OUTER MEMBRANE PROTEIN SLP"/>
    <property type="match status" value="1"/>
</dbReference>
<dbReference type="PANTHER" id="PTHR37530:SF1">
    <property type="entry name" value="OUTER MEMBRANE PROTEIN SLP"/>
    <property type="match status" value="1"/>
</dbReference>
<reference evidence="3 4" key="1">
    <citation type="submission" date="2021-10" db="EMBL/GenBank/DDBJ databases">
        <title>Draft genome of Aestuariibacter halophilus JC2043.</title>
        <authorList>
            <person name="Emsley S.A."/>
            <person name="Pfannmuller K.M."/>
            <person name="Ushijima B."/>
            <person name="Saw J.H."/>
            <person name="Videau P."/>
        </authorList>
    </citation>
    <scope>NUCLEOTIDE SEQUENCE [LARGE SCALE GENOMIC DNA]</scope>
    <source>
        <strain evidence="3 4">JC2043</strain>
    </source>
</reference>
<evidence type="ECO:0000313" key="4">
    <source>
        <dbReference type="Proteomes" id="UP001520878"/>
    </source>
</evidence>
<gene>
    <name evidence="3" type="ORF">LJ739_08420</name>
</gene>
<protein>
    <submittedName>
        <fullName evidence="3">Slp family lipoprotein</fullName>
    </submittedName>
</protein>
<evidence type="ECO:0000256" key="2">
    <source>
        <dbReference type="SAM" id="SignalP"/>
    </source>
</evidence>